<dbReference type="PANTHER" id="PTHR43818">
    <property type="entry name" value="BCDNA.GH03377"/>
    <property type="match status" value="1"/>
</dbReference>
<evidence type="ECO:0000313" key="5">
    <source>
        <dbReference type="Proteomes" id="UP000249115"/>
    </source>
</evidence>
<dbReference type="Pfam" id="PF19051">
    <property type="entry name" value="GFO_IDH_MocA_C2"/>
    <property type="match status" value="2"/>
</dbReference>
<reference evidence="3 5" key="1">
    <citation type="submission" date="2018-06" db="EMBL/GenBank/DDBJ databases">
        <title>Genomic Encyclopedia of Archaeal and Bacterial Type Strains, Phase II (KMG-II): from individual species to whole genera.</title>
        <authorList>
            <person name="Goeker M."/>
        </authorList>
    </citation>
    <scope>NUCLEOTIDE SEQUENCE [LARGE SCALE GENOMIC DNA]</scope>
    <source>
        <strain evidence="3 5">DSM 22686</strain>
    </source>
</reference>
<proteinExistence type="predicted"/>
<feature type="domain" description="Gfo/Idh/MocA-like oxidoreductase bacterial type C-terminal" evidence="2">
    <location>
        <begin position="209"/>
        <end position="312"/>
    </location>
</feature>
<reference evidence="4 6" key="2">
    <citation type="submission" date="2019-08" db="EMBL/GenBank/DDBJ databases">
        <title>Genome of Algoriphagus ratkowskyi IC026.</title>
        <authorList>
            <person name="Bowman J.P."/>
        </authorList>
    </citation>
    <scope>NUCLEOTIDE SEQUENCE [LARGE SCALE GENOMIC DNA]</scope>
    <source>
        <strain evidence="4 6">IC026</strain>
    </source>
</reference>
<dbReference type="InterPro" id="IPR050463">
    <property type="entry name" value="Gfo/Idh/MocA_oxidrdct_glycsds"/>
</dbReference>
<evidence type="ECO:0000259" key="1">
    <source>
        <dbReference type="Pfam" id="PF01408"/>
    </source>
</evidence>
<evidence type="ECO:0000313" key="4">
    <source>
        <dbReference type="EMBL" id="TXD79629.1"/>
    </source>
</evidence>
<dbReference type="InterPro" id="IPR000683">
    <property type="entry name" value="Gfo/Idh/MocA-like_OxRdtase_N"/>
</dbReference>
<dbReference type="SUPFAM" id="SSF51735">
    <property type="entry name" value="NAD(P)-binding Rossmann-fold domains"/>
    <property type="match status" value="1"/>
</dbReference>
<comment type="caution">
    <text evidence="3">The sequence shown here is derived from an EMBL/GenBank/DDBJ whole genome shotgun (WGS) entry which is preliminary data.</text>
</comment>
<dbReference type="EMBL" id="QKZU01000009">
    <property type="protein sequence ID" value="PZX55453.1"/>
    <property type="molecule type" value="Genomic_DNA"/>
</dbReference>
<feature type="domain" description="Gfo/Idh/MocA-like oxidoreductase bacterial type C-terminal" evidence="2">
    <location>
        <begin position="399"/>
        <end position="449"/>
    </location>
</feature>
<dbReference type="Proteomes" id="UP000249115">
    <property type="component" value="Unassembled WGS sequence"/>
</dbReference>
<dbReference type="AlphaFoldDB" id="A0A2W7R3Q8"/>
<dbReference type="InterPro" id="IPR043906">
    <property type="entry name" value="Gfo/Idh/MocA_OxRdtase_bact_C"/>
</dbReference>
<dbReference type="Pfam" id="PF01408">
    <property type="entry name" value="GFO_IDH_MocA"/>
    <property type="match status" value="1"/>
</dbReference>
<accession>A0A2W7R3Q8</accession>
<name>A0A2W7R3Q8_9BACT</name>
<organism evidence="3 5">
    <name type="scientific">Algoriphagus ratkowskyi</name>
    <dbReference type="NCBI Taxonomy" id="57028"/>
    <lineage>
        <taxon>Bacteria</taxon>
        <taxon>Pseudomonadati</taxon>
        <taxon>Bacteroidota</taxon>
        <taxon>Cytophagia</taxon>
        <taxon>Cytophagales</taxon>
        <taxon>Cyclobacteriaceae</taxon>
        <taxon>Algoriphagus</taxon>
    </lineage>
</organism>
<dbReference type="Gene3D" id="3.40.50.720">
    <property type="entry name" value="NAD(P)-binding Rossmann-like Domain"/>
    <property type="match status" value="1"/>
</dbReference>
<dbReference type="OrthoDB" id="9763611at2"/>
<dbReference type="PANTHER" id="PTHR43818:SF5">
    <property type="entry name" value="OXIDOREDUCTASE FAMILY PROTEIN"/>
    <property type="match status" value="1"/>
</dbReference>
<dbReference type="InterPro" id="IPR036291">
    <property type="entry name" value="NAD(P)-bd_dom_sf"/>
</dbReference>
<dbReference type="Proteomes" id="UP000321927">
    <property type="component" value="Unassembled WGS sequence"/>
</dbReference>
<protein>
    <submittedName>
        <fullName evidence="4">Gfo/Idh/MocA family oxidoreductase</fullName>
    </submittedName>
    <submittedName>
        <fullName evidence="3">Putative dehydrogenase</fullName>
    </submittedName>
</protein>
<evidence type="ECO:0000259" key="2">
    <source>
        <dbReference type="Pfam" id="PF19051"/>
    </source>
</evidence>
<dbReference type="SUPFAM" id="SSF55347">
    <property type="entry name" value="Glyceraldehyde-3-phosphate dehydrogenase-like, C-terminal domain"/>
    <property type="match status" value="1"/>
</dbReference>
<feature type="domain" description="Gfo/Idh/MocA-like oxidoreductase N-terminal" evidence="1">
    <location>
        <begin position="37"/>
        <end position="168"/>
    </location>
</feature>
<dbReference type="RefSeq" id="WP_086501854.1">
    <property type="nucleotide sequence ID" value="NZ_MSSV01000011.1"/>
</dbReference>
<gene>
    <name evidence="4" type="ORF">ESW18_00405</name>
    <name evidence="3" type="ORF">LV84_02591</name>
</gene>
<dbReference type="Gene3D" id="3.30.360.10">
    <property type="entry name" value="Dihydrodipicolinate Reductase, domain 2"/>
    <property type="match status" value="1"/>
</dbReference>
<sequence length="456" mass="50127">MKRREFIKNSALAGAAIGFPTIVPSSVFGKNAPSNKINIGQIGCGRIARDHDLPGVMQHDIARIIAVSDLDSNRMADGKKLVENYYTKKMGQAYLDVKQYADYKDMLENKDIDAIVISTPDHWHSQPAMEASLAGKHVYVQKPTSLTIREGRQLVDAVKKSGTVLQLGTQQRSSEQFRYAAELVRNGRIGKLHTVKIGLPGDPAGPEATPMPIPKNLNYDMWLGSTPEVPYTEIGVHPATGYDRPGWLRREQFGAGMITGWGQHHYDSAAWGMDTELTGPRYIQAVAEFPHSGLWDVHGDFYAKAEYDNGITMYSGGSYPNGIRYEGTEGWIWVSRGSYVASSSDPVAQGNSAKALDASDPKILKSVIGPDEIQLTRSTEHHGNWLGAIQGNNELLSPVEIGHRSCSVCLVTHISMKLGRKLEWDASKEQFIGDAEANAMLGRPQRAPYGTNHIKI</sequence>
<evidence type="ECO:0000313" key="6">
    <source>
        <dbReference type="Proteomes" id="UP000321927"/>
    </source>
</evidence>
<evidence type="ECO:0000313" key="3">
    <source>
        <dbReference type="EMBL" id="PZX55453.1"/>
    </source>
</evidence>
<dbReference type="EMBL" id="VORV01000001">
    <property type="protein sequence ID" value="TXD79629.1"/>
    <property type="molecule type" value="Genomic_DNA"/>
</dbReference>
<keyword evidence="6" id="KW-1185">Reference proteome</keyword>
<dbReference type="GO" id="GO:0000166">
    <property type="term" value="F:nucleotide binding"/>
    <property type="evidence" value="ECO:0007669"/>
    <property type="project" value="InterPro"/>
</dbReference>